<proteinExistence type="predicted"/>
<name>S4H4P3_9BIFI</name>
<dbReference type="EMBL" id="ATJO01000040">
    <property type="protein sequence ID" value="EPI50923.1"/>
    <property type="molecule type" value="Genomic_DNA"/>
</dbReference>
<dbReference type="PROSITE" id="PS50067">
    <property type="entry name" value="KINESIN_MOTOR_2"/>
    <property type="match status" value="1"/>
</dbReference>
<evidence type="ECO:0000313" key="3">
    <source>
        <dbReference type="Proteomes" id="UP000014601"/>
    </source>
</evidence>
<dbReference type="AlphaFoldDB" id="S4H4P3"/>
<protein>
    <recommendedName>
        <fullName evidence="1">Kinesin motor domain-containing protein</fullName>
    </recommendedName>
</protein>
<sequence>MRIFTCLFALITQTFAIRTIIAGFAAKSPKIGIFSHLIFAFLSGDMQKMTTFDIVVACSKIKVLVRARPLVQARTQGGESDES</sequence>
<dbReference type="GO" id="GO:0007018">
    <property type="term" value="P:microtubule-based movement"/>
    <property type="evidence" value="ECO:0007669"/>
    <property type="project" value="InterPro"/>
</dbReference>
<dbReference type="HOGENOM" id="CLU_2537731_0_0_11"/>
<gene>
    <name evidence="2" type="ORF">HMPREF1576_00561</name>
</gene>
<dbReference type="Proteomes" id="UP000014601">
    <property type="component" value="Unassembled WGS sequence"/>
</dbReference>
<comment type="caution">
    <text evidence="2">The sequence shown here is derived from an EMBL/GenBank/DDBJ whole genome shotgun (WGS) entry which is preliminary data.</text>
</comment>
<feature type="domain" description="Kinesin motor" evidence="1">
    <location>
        <begin position="60"/>
        <end position="83"/>
    </location>
</feature>
<evidence type="ECO:0000259" key="1">
    <source>
        <dbReference type="PROSITE" id="PS50067"/>
    </source>
</evidence>
<reference evidence="2 3" key="1">
    <citation type="submission" date="2013-06" db="EMBL/GenBank/DDBJ databases">
        <authorList>
            <person name="Weinstock G."/>
            <person name="Sodergren E."/>
            <person name="Lobos E.A."/>
            <person name="Fulton L."/>
            <person name="Fulton R."/>
            <person name="Courtney L."/>
            <person name="Fronick C."/>
            <person name="O'Laughlin M."/>
            <person name="Godfrey J."/>
            <person name="Wilson R.M."/>
            <person name="Miner T."/>
            <person name="Farmer C."/>
            <person name="Delehaunty K."/>
            <person name="Cordes M."/>
            <person name="Minx P."/>
            <person name="Tomlinson C."/>
            <person name="Chen J."/>
            <person name="Wollam A."/>
            <person name="Pepin K.H."/>
            <person name="Bhonagiri V."/>
            <person name="Zhang X."/>
            <person name="Warren W."/>
            <person name="Mitreva M."/>
            <person name="Mardis E.R."/>
            <person name="Wilson R.K."/>
        </authorList>
    </citation>
    <scope>NUCLEOTIDE SEQUENCE [LARGE SCALE GENOMIC DNA]</scope>
    <source>
        <strain evidence="2 3">JCP7719</strain>
    </source>
</reference>
<dbReference type="InterPro" id="IPR001752">
    <property type="entry name" value="Kinesin_motor_dom"/>
</dbReference>
<dbReference type="GO" id="GO:0005524">
    <property type="term" value="F:ATP binding"/>
    <property type="evidence" value="ECO:0007669"/>
    <property type="project" value="InterPro"/>
</dbReference>
<organism evidence="2 3">
    <name type="scientific">Gardnerella pickettii JCP7719</name>
    <dbReference type="NCBI Taxonomy" id="1261061"/>
    <lineage>
        <taxon>Bacteria</taxon>
        <taxon>Bacillati</taxon>
        <taxon>Actinomycetota</taxon>
        <taxon>Actinomycetes</taxon>
        <taxon>Bifidobacteriales</taxon>
        <taxon>Bifidobacteriaceae</taxon>
        <taxon>Gardnerella</taxon>
        <taxon>Gardnerella pickettii</taxon>
    </lineage>
</organism>
<dbReference type="GO" id="GO:0003777">
    <property type="term" value="F:microtubule motor activity"/>
    <property type="evidence" value="ECO:0007669"/>
    <property type="project" value="InterPro"/>
</dbReference>
<accession>S4H4P3</accession>
<dbReference type="GO" id="GO:0008017">
    <property type="term" value="F:microtubule binding"/>
    <property type="evidence" value="ECO:0007669"/>
    <property type="project" value="InterPro"/>
</dbReference>
<evidence type="ECO:0000313" key="2">
    <source>
        <dbReference type="EMBL" id="EPI50923.1"/>
    </source>
</evidence>